<feature type="transmembrane region" description="Helical" evidence="2">
    <location>
        <begin position="47"/>
        <end position="68"/>
    </location>
</feature>
<dbReference type="PROSITE" id="PS50883">
    <property type="entry name" value="EAL"/>
    <property type="match status" value="1"/>
</dbReference>
<sequence>MIHLLAAIIQIRDVPSVIGIVAVALAGNGLALLVGFRPPSRLRSLTLRISGFTVVLAATSWLTFLLALRAGFPLIKTAVPVGWAAAALAADTVASAVALGCALLMRRSARTAMLSGSLLACGQSCFIFVAMTGLVRPFALSYDLSGVVVVMLVSAACWVVAFRHADQTWRLPFLVVVTGFAGALLPIGSLASILPLEAWMSAIDQPDDLSSAPLVVIGATEGAVVLVLCLFGSLVDNRTDARDRLEASRLRQLADSTFEGILIHRHGEIIDANESLADMLGLHLSEALSSPVERFIASVNDAASGAAVGTSSVRETEVVTSRGERIPVEMLSRPVIYGGAPAVATALRDIRERKASEARIRFLAHHDMLTGLPNRVSLKDRLEEVLARPDRASTSVALLCLDLDGFKLVNDTLGHAAGDLLLRNVADRIRAALDDSAFVARIGGDEFVVVQSQRKQPFAAVEAAKAIIAALIDPFELEGNVATVGTSIGIALAPQDGTDPTLLLKKADIALYQAKHNGRGWYSLFETGMDQSISARHALETELRAALAADGLALAFQPLFGPDREITSCEALVRWNHPERGPIPPSEFIPIAEQSGLIIPLSRWVLHTACAAAAEWQSSCRIAVNLSPAQFIRGDLLATVMTVLEETGLAAERLELEITEGVLMDNTERTLETLKQLRGLGVSLVLDDFGTGYSSLSYLHRFPLNKLKVDRSFVQRMGADPSARAIISAVVAMSHSLSLAVTAEGVETLDQFELLRAEGCDTFQGYALSRPLPASQIARYMRDHGKAEPGGHPEVGTRASEQVEAGHA</sequence>
<dbReference type="InterPro" id="IPR000014">
    <property type="entry name" value="PAS"/>
</dbReference>
<feature type="transmembrane region" description="Helical" evidence="2">
    <location>
        <begin position="112"/>
        <end position="134"/>
    </location>
</feature>
<dbReference type="Gene3D" id="3.30.450.20">
    <property type="entry name" value="PAS domain"/>
    <property type="match status" value="1"/>
</dbReference>
<reference evidence="5 6" key="2">
    <citation type="submission" date="2019-02" db="EMBL/GenBank/DDBJ databases">
        <title>'Lichenibacterium ramalinii' gen. nov. sp. nov., 'Lichenibacterium minor' gen. nov. sp. nov.</title>
        <authorList>
            <person name="Pankratov T."/>
        </authorList>
    </citation>
    <scope>NUCLEOTIDE SEQUENCE [LARGE SCALE GENOMIC DNA]</scope>
    <source>
        <strain evidence="5 6">RmlP026</strain>
    </source>
</reference>
<dbReference type="InterPro" id="IPR035919">
    <property type="entry name" value="EAL_sf"/>
</dbReference>
<gene>
    <name evidence="5" type="ORF">D3273_26105</name>
</gene>
<feature type="transmembrane region" description="Helical" evidence="2">
    <location>
        <begin position="173"/>
        <end position="194"/>
    </location>
</feature>
<keyword evidence="2" id="KW-0812">Transmembrane</keyword>
<dbReference type="InterPro" id="IPR052155">
    <property type="entry name" value="Biofilm_reg_signaling"/>
</dbReference>
<keyword evidence="6" id="KW-1185">Reference proteome</keyword>
<dbReference type="Proteomes" id="UP000290759">
    <property type="component" value="Unassembled WGS sequence"/>
</dbReference>
<evidence type="ECO:0000313" key="6">
    <source>
        <dbReference type="Proteomes" id="UP000290759"/>
    </source>
</evidence>
<dbReference type="PANTHER" id="PTHR44757">
    <property type="entry name" value="DIGUANYLATE CYCLASE DGCP"/>
    <property type="match status" value="1"/>
</dbReference>
<evidence type="ECO:0000256" key="2">
    <source>
        <dbReference type="SAM" id="Phobius"/>
    </source>
</evidence>
<dbReference type="NCBIfam" id="TIGR00254">
    <property type="entry name" value="GGDEF"/>
    <property type="match status" value="1"/>
</dbReference>
<dbReference type="SMART" id="SM00267">
    <property type="entry name" value="GGDEF"/>
    <property type="match status" value="1"/>
</dbReference>
<feature type="region of interest" description="Disordered" evidence="1">
    <location>
        <begin position="784"/>
        <end position="808"/>
    </location>
</feature>
<dbReference type="OrthoDB" id="9814202at2"/>
<feature type="domain" description="GGDEF" evidence="4">
    <location>
        <begin position="394"/>
        <end position="527"/>
    </location>
</feature>
<keyword evidence="2" id="KW-1133">Transmembrane helix</keyword>
<dbReference type="InterPro" id="IPR029787">
    <property type="entry name" value="Nucleotide_cyclase"/>
</dbReference>
<dbReference type="EMBL" id="QYBB01000076">
    <property type="protein sequence ID" value="RYC29039.1"/>
    <property type="molecule type" value="Genomic_DNA"/>
</dbReference>
<organism evidence="5 6">
    <name type="scientific">Lichenibacterium minor</name>
    <dbReference type="NCBI Taxonomy" id="2316528"/>
    <lineage>
        <taxon>Bacteria</taxon>
        <taxon>Pseudomonadati</taxon>
        <taxon>Pseudomonadota</taxon>
        <taxon>Alphaproteobacteria</taxon>
        <taxon>Hyphomicrobiales</taxon>
        <taxon>Lichenihabitantaceae</taxon>
        <taxon>Lichenibacterium</taxon>
    </lineage>
</organism>
<evidence type="ECO:0000259" key="3">
    <source>
        <dbReference type="PROSITE" id="PS50883"/>
    </source>
</evidence>
<feature type="transmembrane region" description="Helical" evidence="2">
    <location>
        <begin position="140"/>
        <end position="161"/>
    </location>
</feature>
<feature type="transmembrane region" description="Helical" evidence="2">
    <location>
        <begin position="80"/>
        <end position="105"/>
    </location>
</feature>
<protein>
    <submittedName>
        <fullName evidence="5">EAL domain-containing protein</fullName>
    </submittedName>
</protein>
<evidence type="ECO:0000313" key="5">
    <source>
        <dbReference type="EMBL" id="RYC29039.1"/>
    </source>
</evidence>
<dbReference type="Pfam" id="PF00990">
    <property type="entry name" value="GGDEF"/>
    <property type="match status" value="1"/>
</dbReference>
<dbReference type="PROSITE" id="PS50887">
    <property type="entry name" value="GGDEF"/>
    <property type="match status" value="1"/>
</dbReference>
<dbReference type="InterPro" id="IPR035965">
    <property type="entry name" value="PAS-like_dom_sf"/>
</dbReference>
<evidence type="ECO:0000259" key="4">
    <source>
        <dbReference type="PROSITE" id="PS50887"/>
    </source>
</evidence>
<dbReference type="NCBIfam" id="TIGR00229">
    <property type="entry name" value="sensory_box"/>
    <property type="match status" value="1"/>
</dbReference>
<dbReference type="SMART" id="SM00052">
    <property type="entry name" value="EAL"/>
    <property type="match status" value="1"/>
</dbReference>
<reference evidence="5 6" key="1">
    <citation type="submission" date="2018-12" db="EMBL/GenBank/DDBJ databases">
        <authorList>
            <person name="Grouzdev D.S."/>
            <person name="Krutkina M.S."/>
        </authorList>
    </citation>
    <scope>NUCLEOTIDE SEQUENCE [LARGE SCALE GENOMIC DNA]</scope>
    <source>
        <strain evidence="5 6">RmlP026</strain>
    </source>
</reference>
<dbReference type="Pfam" id="PF13188">
    <property type="entry name" value="PAS_8"/>
    <property type="match status" value="1"/>
</dbReference>
<dbReference type="InterPro" id="IPR043128">
    <property type="entry name" value="Rev_trsase/Diguanyl_cyclase"/>
</dbReference>
<dbReference type="Gene3D" id="3.20.20.450">
    <property type="entry name" value="EAL domain"/>
    <property type="match status" value="1"/>
</dbReference>
<accession>A0A4Q2TY64</accession>
<dbReference type="InterPro" id="IPR001633">
    <property type="entry name" value="EAL_dom"/>
</dbReference>
<name>A0A4Q2TY64_9HYPH</name>
<feature type="transmembrane region" description="Helical" evidence="2">
    <location>
        <begin position="14"/>
        <end position="35"/>
    </location>
</feature>
<dbReference type="Gene3D" id="3.30.70.270">
    <property type="match status" value="1"/>
</dbReference>
<proteinExistence type="predicted"/>
<dbReference type="Pfam" id="PF00563">
    <property type="entry name" value="EAL"/>
    <property type="match status" value="1"/>
</dbReference>
<dbReference type="PANTHER" id="PTHR44757:SF2">
    <property type="entry name" value="BIOFILM ARCHITECTURE MAINTENANCE PROTEIN MBAA"/>
    <property type="match status" value="1"/>
</dbReference>
<feature type="domain" description="EAL" evidence="3">
    <location>
        <begin position="536"/>
        <end position="785"/>
    </location>
</feature>
<dbReference type="CDD" id="cd01948">
    <property type="entry name" value="EAL"/>
    <property type="match status" value="1"/>
</dbReference>
<dbReference type="AlphaFoldDB" id="A0A4Q2TY64"/>
<evidence type="ECO:0000256" key="1">
    <source>
        <dbReference type="SAM" id="MobiDB-lite"/>
    </source>
</evidence>
<dbReference type="InterPro" id="IPR000160">
    <property type="entry name" value="GGDEF_dom"/>
</dbReference>
<dbReference type="SUPFAM" id="SSF55073">
    <property type="entry name" value="Nucleotide cyclase"/>
    <property type="match status" value="1"/>
</dbReference>
<dbReference type="SUPFAM" id="SSF141868">
    <property type="entry name" value="EAL domain-like"/>
    <property type="match status" value="1"/>
</dbReference>
<keyword evidence="2" id="KW-0472">Membrane</keyword>
<dbReference type="CDD" id="cd01949">
    <property type="entry name" value="GGDEF"/>
    <property type="match status" value="1"/>
</dbReference>
<dbReference type="SUPFAM" id="SSF55785">
    <property type="entry name" value="PYP-like sensor domain (PAS domain)"/>
    <property type="match status" value="1"/>
</dbReference>
<feature type="transmembrane region" description="Helical" evidence="2">
    <location>
        <begin position="214"/>
        <end position="235"/>
    </location>
</feature>
<comment type="caution">
    <text evidence="5">The sequence shown here is derived from an EMBL/GenBank/DDBJ whole genome shotgun (WGS) entry which is preliminary data.</text>
</comment>